<feature type="region of interest" description="Disordered" evidence="3">
    <location>
        <begin position="1"/>
        <end position="159"/>
    </location>
</feature>
<evidence type="ECO:0000313" key="6">
    <source>
        <dbReference type="EMBL" id="CAK9437621.1"/>
    </source>
</evidence>
<accession>A0ABP0ZKP7</accession>
<dbReference type="Pfam" id="PF13339">
    <property type="entry name" value="AATF-Che1"/>
    <property type="match status" value="1"/>
</dbReference>
<evidence type="ECO:0000259" key="4">
    <source>
        <dbReference type="Pfam" id="PF08164"/>
    </source>
</evidence>
<comment type="similarity">
    <text evidence="1">Belongs to the AATF family.</text>
</comment>
<feature type="compositionally biased region" description="Acidic residues" evidence="3">
    <location>
        <begin position="41"/>
        <end position="53"/>
    </location>
</feature>
<dbReference type="EMBL" id="OZ022406">
    <property type="protein sequence ID" value="CAK9437621.1"/>
    <property type="molecule type" value="Genomic_DNA"/>
</dbReference>
<keyword evidence="7" id="KW-1185">Reference proteome</keyword>
<evidence type="ECO:0000313" key="7">
    <source>
        <dbReference type="Proteomes" id="UP001497383"/>
    </source>
</evidence>
<dbReference type="InterPro" id="IPR012617">
    <property type="entry name" value="AATF_C"/>
</dbReference>
<sequence length="511" mass="57970">MAKKSLSDEISSLFTRKSDYDIEDLDSGRQDRDIFQHQEGEQDDESETLESDEESKKQHYVSSSKSKLRTREGVSLGKRYTGDVVSRKDLYDQPGAEEDKDDGEDEEDENENEELEPQEFSDAPDGTSESPSEPEDDDEEAGYSAGESPNQSSASHHKKTLIKQLMEKERSHIVKRLSQSAIDDSLKGYAVQKQHKTYDKIVDIRIKFQKSVNAANKLPYNANSYQDHKSDASDELVQDAKSQLYNVLQSIFKLRSQLEQTPIKPPSSKKRTLKEYSLATGIADERLQSQRSNILNKWSTKLQNSSGSSAINAGKFKTINQSFEQQVKNNLSDMDRLVKRTKLNRKQISPLGYTESQETNTTPPLAESDIPVETTRKTKTQGQEIEHIFDDEDFYRVLLNDLVDRKVQSSDPTSNTNITLVKSAQKVNKLSNNVDTKASKGRKLRFHVQDQIANFESSTGGWKWNDDQIDEFFASLLGQKVNMNEEENTEAEDGDEQDLIVDDGLRLFGHV</sequence>
<evidence type="ECO:0000259" key="5">
    <source>
        <dbReference type="Pfam" id="PF13339"/>
    </source>
</evidence>
<organism evidence="6 7">
    <name type="scientific">Lodderomyces beijingensis</name>
    <dbReference type="NCBI Taxonomy" id="1775926"/>
    <lineage>
        <taxon>Eukaryota</taxon>
        <taxon>Fungi</taxon>
        <taxon>Dikarya</taxon>
        <taxon>Ascomycota</taxon>
        <taxon>Saccharomycotina</taxon>
        <taxon>Pichiomycetes</taxon>
        <taxon>Debaryomycetaceae</taxon>
        <taxon>Candida/Lodderomyces clade</taxon>
        <taxon>Lodderomyces</taxon>
    </lineage>
</organism>
<evidence type="ECO:0000256" key="3">
    <source>
        <dbReference type="SAM" id="MobiDB-lite"/>
    </source>
</evidence>
<feature type="compositionally biased region" description="Basic and acidic residues" evidence="3">
    <location>
        <begin position="16"/>
        <end position="40"/>
    </location>
</feature>
<dbReference type="InterPro" id="IPR039223">
    <property type="entry name" value="AATF/Bfr2"/>
</dbReference>
<name>A0ABP0ZKP7_9ASCO</name>
<feature type="compositionally biased region" description="Acidic residues" evidence="3">
    <location>
        <begin position="95"/>
        <end position="119"/>
    </location>
</feature>
<proteinExistence type="inferred from homology"/>
<reference evidence="6 7" key="1">
    <citation type="submission" date="2024-03" db="EMBL/GenBank/DDBJ databases">
        <authorList>
            <person name="Brejova B."/>
        </authorList>
    </citation>
    <scope>NUCLEOTIDE SEQUENCE [LARGE SCALE GENOMIC DNA]</scope>
    <source>
        <strain evidence="6 7">CBS 14171</strain>
    </source>
</reference>
<dbReference type="Proteomes" id="UP001497383">
    <property type="component" value="Chromosome 2"/>
</dbReference>
<feature type="domain" description="AATF leucine zipper-containing" evidence="5">
    <location>
        <begin position="184"/>
        <end position="301"/>
    </location>
</feature>
<dbReference type="InterPro" id="IPR025160">
    <property type="entry name" value="AATF"/>
</dbReference>
<dbReference type="Pfam" id="PF08164">
    <property type="entry name" value="TRAUB"/>
    <property type="match status" value="1"/>
</dbReference>
<feature type="compositionally biased region" description="Acidic residues" evidence="3">
    <location>
        <begin position="132"/>
        <end position="141"/>
    </location>
</feature>
<gene>
    <name evidence="6" type="ORF">LODBEIA_P19990</name>
</gene>
<evidence type="ECO:0000256" key="2">
    <source>
        <dbReference type="ARBA" id="ARBA00013850"/>
    </source>
</evidence>
<evidence type="ECO:0000256" key="1">
    <source>
        <dbReference type="ARBA" id="ARBA00008966"/>
    </source>
</evidence>
<feature type="domain" description="Apoptosis-antagonizing transcription factor C-terminal" evidence="4">
    <location>
        <begin position="395"/>
        <end position="477"/>
    </location>
</feature>
<dbReference type="PANTHER" id="PTHR15565:SF0">
    <property type="entry name" value="PROTEIN AATF"/>
    <property type="match status" value="1"/>
</dbReference>
<dbReference type="GeneID" id="92207195"/>
<dbReference type="PANTHER" id="PTHR15565">
    <property type="entry name" value="AATF PROTEIN APOPTOSIS ANTAGONIZING TRANSCRIPTION FACTOR"/>
    <property type="match status" value="1"/>
</dbReference>
<protein>
    <recommendedName>
        <fullName evidence="2">Protein BFR2</fullName>
    </recommendedName>
</protein>
<dbReference type="RefSeq" id="XP_066828937.1">
    <property type="nucleotide sequence ID" value="XM_066971948.1"/>
</dbReference>